<name>A0AAE1US24_9SOLA</name>
<accession>A0AAE1US24</accession>
<dbReference type="AlphaFoldDB" id="A0AAE1US24"/>
<evidence type="ECO:0000256" key="1">
    <source>
        <dbReference type="SAM" id="MobiDB-lite"/>
    </source>
</evidence>
<proteinExistence type="predicted"/>
<keyword evidence="3" id="KW-1185">Reference proteome</keyword>
<evidence type="ECO:0000313" key="3">
    <source>
        <dbReference type="Proteomes" id="UP001291623"/>
    </source>
</evidence>
<gene>
    <name evidence="2" type="ORF">RND71_039503</name>
</gene>
<dbReference type="Proteomes" id="UP001291623">
    <property type="component" value="Unassembled WGS sequence"/>
</dbReference>
<organism evidence="2 3">
    <name type="scientific">Anisodus tanguticus</name>
    <dbReference type="NCBI Taxonomy" id="243964"/>
    <lineage>
        <taxon>Eukaryota</taxon>
        <taxon>Viridiplantae</taxon>
        <taxon>Streptophyta</taxon>
        <taxon>Embryophyta</taxon>
        <taxon>Tracheophyta</taxon>
        <taxon>Spermatophyta</taxon>
        <taxon>Magnoliopsida</taxon>
        <taxon>eudicotyledons</taxon>
        <taxon>Gunneridae</taxon>
        <taxon>Pentapetalae</taxon>
        <taxon>asterids</taxon>
        <taxon>lamiids</taxon>
        <taxon>Solanales</taxon>
        <taxon>Solanaceae</taxon>
        <taxon>Solanoideae</taxon>
        <taxon>Hyoscyameae</taxon>
        <taxon>Anisodus</taxon>
    </lineage>
</organism>
<evidence type="ECO:0000313" key="2">
    <source>
        <dbReference type="EMBL" id="KAK4341002.1"/>
    </source>
</evidence>
<comment type="caution">
    <text evidence="2">The sequence shown here is derived from an EMBL/GenBank/DDBJ whole genome shotgun (WGS) entry which is preliminary data.</text>
</comment>
<dbReference type="EMBL" id="JAVYJV010000022">
    <property type="protein sequence ID" value="KAK4341002.1"/>
    <property type="molecule type" value="Genomic_DNA"/>
</dbReference>
<protein>
    <submittedName>
        <fullName evidence="2">Uncharacterized protein</fullName>
    </submittedName>
</protein>
<feature type="region of interest" description="Disordered" evidence="1">
    <location>
        <begin position="93"/>
        <end position="112"/>
    </location>
</feature>
<feature type="region of interest" description="Disordered" evidence="1">
    <location>
        <begin position="1"/>
        <end position="22"/>
    </location>
</feature>
<reference evidence="2" key="1">
    <citation type="submission" date="2023-12" db="EMBL/GenBank/DDBJ databases">
        <title>Genome assembly of Anisodus tanguticus.</title>
        <authorList>
            <person name="Wang Y.-J."/>
        </authorList>
    </citation>
    <scope>NUCLEOTIDE SEQUENCE</scope>
    <source>
        <strain evidence="2">KB-2021</strain>
        <tissue evidence="2">Leaf</tissue>
    </source>
</reference>
<sequence>MLEAVTSSKKKKQNDVSNIASSSITANDDWLEDYFDFATEAMTQESHHTSVSFQATMQQSQAYGPDICFEEDSELRPKIVSESKTRLNARKLQVRPPTGTRRIQFTEGADGV</sequence>